<dbReference type="Proteomes" id="UP001321473">
    <property type="component" value="Unassembled WGS sequence"/>
</dbReference>
<dbReference type="PROSITE" id="PS50893">
    <property type="entry name" value="ABC_TRANSPORTER_2"/>
    <property type="match status" value="1"/>
</dbReference>
<dbReference type="PANTHER" id="PTHR19229">
    <property type="entry name" value="ATP-BINDING CASSETTE TRANSPORTER SUBFAMILY A ABCA"/>
    <property type="match status" value="1"/>
</dbReference>
<accession>A0AAQ4ERU8</accession>
<dbReference type="GO" id="GO:0005319">
    <property type="term" value="F:lipid transporter activity"/>
    <property type="evidence" value="ECO:0007669"/>
    <property type="project" value="TreeGrafter"/>
</dbReference>
<evidence type="ECO:0000256" key="1">
    <source>
        <dbReference type="ARBA" id="ARBA00022741"/>
    </source>
</evidence>
<dbReference type="SMART" id="SM00382">
    <property type="entry name" value="AAA"/>
    <property type="match status" value="1"/>
</dbReference>
<dbReference type="InterPro" id="IPR056264">
    <property type="entry name" value="R2_ABCA1-4-like"/>
</dbReference>
<keyword evidence="1" id="KW-0547">Nucleotide-binding</keyword>
<keyword evidence="3" id="KW-0812">Transmembrane</keyword>
<dbReference type="PANTHER" id="PTHR19229:SF250">
    <property type="entry name" value="ABC TRANSPORTER DOMAIN-CONTAINING PROTEIN-RELATED"/>
    <property type="match status" value="1"/>
</dbReference>
<proteinExistence type="predicted"/>
<dbReference type="InterPro" id="IPR026082">
    <property type="entry name" value="ABCA"/>
</dbReference>
<evidence type="ECO:0000256" key="2">
    <source>
        <dbReference type="ARBA" id="ARBA00022840"/>
    </source>
</evidence>
<keyword evidence="3" id="KW-1133">Transmembrane helix</keyword>
<protein>
    <recommendedName>
        <fullName evidence="4">ABC transporter domain-containing protein</fullName>
    </recommendedName>
</protein>
<comment type="caution">
    <text evidence="5">The sequence shown here is derived from an EMBL/GenBank/DDBJ whole genome shotgun (WGS) entry which is preliminary data.</text>
</comment>
<keyword evidence="6" id="KW-1185">Reference proteome</keyword>
<organism evidence="5 6">
    <name type="scientific">Amblyomma americanum</name>
    <name type="common">Lone star tick</name>
    <dbReference type="NCBI Taxonomy" id="6943"/>
    <lineage>
        <taxon>Eukaryota</taxon>
        <taxon>Metazoa</taxon>
        <taxon>Ecdysozoa</taxon>
        <taxon>Arthropoda</taxon>
        <taxon>Chelicerata</taxon>
        <taxon>Arachnida</taxon>
        <taxon>Acari</taxon>
        <taxon>Parasitiformes</taxon>
        <taxon>Ixodida</taxon>
        <taxon>Ixodoidea</taxon>
        <taxon>Ixodidae</taxon>
        <taxon>Amblyomminae</taxon>
        <taxon>Amblyomma</taxon>
    </lineage>
</organism>
<dbReference type="GO" id="GO:0005524">
    <property type="term" value="F:ATP binding"/>
    <property type="evidence" value="ECO:0007669"/>
    <property type="project" value="UniProtKB-KW"/>
</dbReference>
<dbReference type="EMBL" id="JARKHS020011834">
    <property type="protein sequence ID" value="KAK8777452.1"/>
    <property type="molecule type" value="Genomic_DNA"/>
</dbReference>
<evidence type="ECO:0000313" key="5">
    <source>
        <dbReference type="EMBL" id="KAK8777452.1"/>
    </source>
</evidence>
<evidence type="ECO:0000313" key="6">
    <source>
        <dbReference type="Proteomes" id="UP001321473"/>
    </source>
</evidence>
<dbReference type="PROSITE" id="PS00211">
    <property type="entry name" value="ABC_TRANSPORTER_1"/>
    <property type="match status" value="1"/>
</dbReference>
<dbReference type="Pfam" id="PF00005">
    <property type="entry name" value="ABC_tran"/>
    <property type="match status" value="1"/>
</dbReference>
<dbReference type="InterPro" id="IPR003593">
    <property type="entry name" value="AAA+_ATPase"/>
</dbReference>
<dbReference type="InterPro" id="IPR003439">
    <property type="entry name" value="ABC_transporter-like_ATP-bd"/>
</dbReference>
<dbReference type="Pfam" id="PF23321">
    <property type="entry name" value="R1_ABCA1"/>
    <property type="match status" value="1"/>
</dbReference>
<sequence length="521" mass="57619">MNSGAIAAELLKTAPGITFVLRNLLPLLSLAPSYSFMSALFGTVSKSQIAWICSRSTLDSYRRICVEPTGGFSGAAEEERRNNEDFVEYCCSEFLRTGAKELPDVSPKIQDVIQVFLMLAQGVLFLMLLLYLDSGGLDKLRGTFLADGGARRAVPVHTVMDQDVEEEETRVRKKIIDSDIGDDVVAVLEFTKKFRKRLVVNGVSFGVGEGEVFGLLGVAGSGKSTLLRMLVTELVPDRGRALMRTPRGPVALRAGPKAWQPGLGYCAQQDALIEQLSGADTLALFARLRGVPESRVARVVVDFARLVGIETVLGEKVEFYSGGMRRRLSVAMALVGLPPLVLLDDPTAGVDVVARRKLWDTLRGLQEVARTSVIISTGSMDEVENVCDRVAIMIRGEFQCLGSLERLKDRFAQGFTVVVNTHDEYKEDYEYRAKVIRAIADNFPNSKLEQSYEGYLEYHVENTGLSWSEMFAQAETLKRKLNLLDFLISNTTLDHVYAALATLQRGRPKREQEGADEKEDE</sequence>
<evidence type="ECO:0000256" key="3">
    <source>
        <dbReference type="SAM" id="Phobius"/>
    </source>
</evidence>
<dbReference type="GO" id="GO:0016020">
    <property type="term" value="C:membrane"/>
    <property type="evidence" value="ECO:0007669"/>
    <property type="project" value="InterPro"/>
</dbReference>
<dbReference type="InterPro" id="IPR017871">
    <property type="entry name" value="ABC_transporter-like_CS"/>
</dbReference>
<dbReference type="GO" id="GO:0016887">
    <property type="term" value="F:ATP hydrolysis activity"/>
    <property type="evidence" value="ECO:0007669"/>
    <property type="project" value="InterPro"/>
</dbReference>
<dbReference type="SUPFAM" id="SSF52540">
    <property type="entry name" value="P-loop containing nucleoside triphosphate hydrolases"/>
    <property type="match status" value="1"/>
</dbReference>
<dbReference type="Gene3D" id="3.40.50.300">
    <property type="entry name" value="P-loop containing nucleotide triphosphate hydrolases"/>
    <property type="match status" value="1"/>
</dbReference>
<dbReference type="GO" id="GO:0140359">
    <property type="term" value="F:ABC-type transporter activity"/>
    <property type="evidence" value="ECO:0007669"/>
    <property type="project" value="InterPro"/>
</dbReference>
<name>A0AAQ4ERU8_AMBAM</name>
<evidence type="ECO:0000259" key="4">
    <source>
        <dbReference type="PROSITE" id="PS50893"/>
    </source>
</evidence>
<dbReference type="AlphaFoldDB" id="A0AAQ4ERU8"/>
<gene>
    <name evidence="5" type="ORF">V5799_029203</name>
</gene>
<feature type="domain" description="ABC transporter" evidence="4">
    <location>
        <begin position="185"/>
        <end position="420"/>
    </location>
</feature>
<keyword evidence="2" id="KW-0067">ATP-binding</keyword>
<keyword evidence="3" id="KW-0472">Membrane</keyword>
<dbReference type="InterPro" id="IPR027417">
    <property type="entry name" value="P-loop_NTPase"/>
</dbReference>
<reference evidence="5 6" key="1">
    <citation type="journal article" date="2023" name="Arcadia Sci">
        <title>De novo assembly of a long-read Amblyomma americanum tick genome.</title>
        <authorList>
            <person name="Chou S."/>
            <person name="Poskanzer K.E."/>
            <person name="Rollins M."/>
            <person name="Thuy-Boun P.S."/>
        </authorList>
    </citation>
    <scope>NUCLEOTIDE SEQUENCE [LARGE SCALE GENOMIC DNA]</scope>
    <source>
        <strain evidence="5">F_SG_1</strain>
        <tissue evidence="5">Salivary glands</tissue>
    </source>
</reference>
<feature type="transmembrane region" description="Helical" evidence="3">
    <location>
        <begin position="112"/>
        <end position="132"/>
    </location>
</feature>